<evidence type="ECO:0000256" key="14">
    <source>
        <dbReference type="ARBA" id="ARBA00022777"/>
    </source>
</evidence>
<comment type="catalytic activity">
    <reaction evidence="24">
        <text>L-threonyl-[protein] + ATP = O-phospho-L-threonyl-[protein] + ADP + H(+)</text>
        <dbReference type="Rhea" id="RHEA:46608"/>
        <dbReference type="Rhea" id="RHEA-COMP:11060"/>
        <dbReference type="Rhea" id="RHEA-COMP:11605"/>
        <dbReference type="ChEBI" id="CHEBI:15378"/>
        <dbReference type="ChEBI" id="CHEBI:30013"/>
        <dbReference type="ChEBI" id="CHEBI:30616"/>
        <dbReference type="ChEBI" id="CHEBI:61977"/>
        <dbReference type="ChEBI" id="CHEBI:456216"/>
        <dbReference type="EC" id="2.7.11.1"/>
    </reaction>
</comment>
<evidence type="ECO:0000256" key="7">
    <source>
        <dbReference type="ARBA" id="ARBA00022511"/>
    </source>
</evidence>
<keyword evidence="8" id="KW-0723">Serine/threonine-protein kinase</keyword>
<keyword evidence="13 28" id="KW-0547">Nucleotide-binding</keyword>
<comment type="similarity">
    <text evidence="23">Belongs to the protein kinase superfamily. Ser/Thr protein kinase family. CDPK subfamily.</text>
</comment>
<keyword evidence="20" id="KW-0564">Palmitate</keyword>
<evidence type="ECO:0000256" key="2">
    <source>
        <dbReference type="ARBA" id="ARBA00004230"/>
    </source>
</evidence>
<dbReference type="GO" id="GO:0005509">
    <property type="term" value="F:calcium ion binding"/>
    <property type="evidence" value="ECO:0007669"/>
    <property type="project" value="InterPro"/>
</dbReference>
<name>A0A1R2CPC5_9CILI</name>
<comment type="caution">
    <text evidence="32">The sequence shown here is derived from an EMBL/GenBank/DDBJ whole genome shotgun (WGS) entry which is preliminary data.</text>
</comment>
<dbReference type="EMBL" id="MPUH01000094">
    <property type="protein sequence ID" value="OMJ90851.1"/>
    <property type="molecule type" value="Genomic_DNA"/>
</dbReference>
<evidence type="ECO:0000256" key="4">
    <source>
        <dbReference type="ARBA" id="ARBA00004425"/>
    </source>
</evidence>
<evidence type="ECO:0000256" key="10">
    <source>
        <dbReference type="ARBA" id="ARBA00022707"/>
    </source>
</evidence>
<evidence type="ECO:0000256" key="20">
    <source>
        <dbReference type="ARBA" id="ARBA00023139"/>
    </source>
</evidence>
<feature type="domain" description="EF-hand" evidence="31">
    <location>
        <begin position="480"/>
        <end position="513"/>
    </location>
</feature>
<keyword evidence="33" id="KW-1185">Reference proteome</keyword>
<feature type="domain" description="EF-hand" evidence="31">
    <location>
        <begin position="407"/>
        <end position="442"/>
    </location>
</feature>
<dbReference type="CDD" id="cd00051">
    <property type="entry name" value="EFh"/>
    <property type="match status" value="2"/>
</dbReference>
<dbReference type="InterPro" id="IPR002048">
    <property type="entry name" value="EF_hand_dom"/>
</dbReference>
<evidence type="ECO:0000256" key="29">
    <source>
        <dbReference type="SAM" id="MobiDB-lite"/>
    </source>
</evidence>
<feature type="domain" description="Protein kinase" evidence="30">
    <location>
        <begin position="51"/>
        <end position="309"/>
    </location>
</feature>
<evidence type="ECO:0000256" key="26">
    <source>
        <dbReference type="ARBA" id="ARBA00060437"/>
    </source>
</evidence>
<evidence type="ECO:0000256" key="23">
    <source>
        <dbReference type="ARBA" id="ARBA00024334"/>
    </source>
</evidence>
<dbReference type="InterPro" id="IPR011992">
    <property type="entry name" value="EF-hand-dom_pair"/>
</dbReference>
<evidence type="ECO:0000256" key="8">
    <source>
        <dbReference type="ARBA" id="ARBA00022527"/>
    </source>
</evidence>
<evidence type="ECO:0000256" key="1">
    <source>
        <dbReference type="ARBA" id="ARBA00001946"/>
    </source>
</evidence>
<dbReference type="FunFam" id="1.10.510.10:FF:000398">
    <property type="entry name" value="Calcium-dependent protein kinase 1"/>
    <property type="match status" value="1"/>
</dbReference>
<evidence type="ECO:0000256" key="11">
    <source>
        <dbReference type="ARBA" id="ARBA00022723"/>
    </source>
</evidence>
<keyword evidence="14" id="KW-0418">Kinase</keyword>
<dbReference type="FunFam" id="1.10.238.10:FF:000199">
    <property type="entry name" value="Uncharacterized protein"/>
    <property type="match status" value="1"/>
</dbReference>
<evidence type="ECO:0000256" key="15">
    <source>
        <dbReference type="ARBA" id="ARBA00022837"/>
    </source>
</evidence>
<dbReference type="PROSITE" id="PS00018">
    <property type="entry name" value="EF_HAND_1"/>
    <property type="match status" value="4"/>
</dbReference>
<evidence type="ECO:0000256" key="28">
    <source>
        <dbReference type="PROSITE-ProRule" id="PRU10141"/>
    </source>
</evidence>
<evidence type="ECO:0000259" key="31">
    <source>
        <dbReference type="PROSITE" id="PS50222"/>
    </source>
</evidence>
<proteinExistence type="inferred from homology"/>
<evidence type="ECO:0000259" key="30">
    <source>
        <dbReference type="PROSITE" id="PS50011"/>
    </source>
</evidence>
<keyword evidence="21" id="KW-0966">Cell projection</keyword>
<evidence type="ECO:0000256" key="16">
    <source>
        <dbReference type="ARBA" id="ARBA00022840"/>
    </source>
</evidence>
<dbReference type="InterPro" id="IPR000719">
    <property type="entry name" value="Prot_kinase_dom"/>
</dbReference>
<dbReference type="GO" id="GO:0031514">
    <property type="term" value="C:motile cilium"/>
    <property type="evidence" value="ECO:0007669"/>
    <property type="project" value="UniProtKB-SubCell"/>
</dbReference>
<keyword evidence="15" id="KW-0106">Calcium</keyword>
<dbReference type="GO" id="GO:0005886">
    <property type="term" value="C:plasma membrane"/>
    <property type="evidence" value="ECO:0007669"/>
    <property type="project" value="UniProtKB-SubCell"/>
</dbReference>
<dbReference type="SMART" id="SM00220">
    <property type="entry name" value="S_TKc"/>
    <property type="match status" value="1"/>
</dbReference>
<dbReference type="PANTHER" id="PTHR24349">
    <property type="entry name" value="SERINE/THREONINE-PROTEIN KINASE"/>
    <property type="match status" value="1"/>
</dbReference>
<dbReference type="GO" id="GO:0020005">
    <property type="term" value="C:symbiont-containing vacuole membrane"/>
    <property type="evidence" value="ECO:0007669"/>
    <property type="project" value="UniProtKB-SubCell"/>
</dbReference>
<evidence type="ECO:0000313" key="32">
    <source>
        <dbReference type="EMBL" id="OMJ90851.1"/>
    </source>
</evidence>
<evidence type="ECO:0000256" key="6">
    <source>
        <dbReference type="ARBA" id="ARBA00022475"/>
    </source>
</evidence>
<evidence type="ECO:0000256" key="18">
    <source>
        <dbReference type="ARBA" id="ARBA00022870"/>
    </source>
</evidence>
<keyword evidence="18" id="KW-1043">Host membrane</keyword>
<dbReference type="InterPro" id="IPR011009">
    <property type="entry name" value="Kinase-like_dom_sf"/>
</dbReference>
<feature type="compositionally biased region" description="Polar residues" evidence="29">
    <location>
        <begin position="7"/>
        <end position="25"/>
    </location>
</feature>
<keyword evidence="18" id="KW-0472">Membrane</keyword>
<sequence>MGCIPNKNRSVPKATNHSNNIPQSSEKNKEEFKIDQGVFIGRRKGNIKDKYIIGNKLGSGAFGFVRVGTHKTTGQKRAIKTIQKESITKDMKEHSQFFNEVDILIKADHPNIVKLYEWYEDEKYYHLVTEFVSGGELFDFIIKSRMLSEPIAAHFMKQILSAVAYCHANSIVHRDLKPENLLLEKDSADSLLKIIDFGTSKMFDTGSKMTQKYGTAYYIAPEVLRRDYTEKCDVWSCGVILYILLSGKPPFYGRTDREILERVQRGQYSMEDQEWGRVSIQAKNLIKKMLQMNPSSRISSQDALKDEWITTNTLNSFRESDVQTETLTNLKAFRTEQKLQHAVLTFISSQLISKEEAVLTFISSQLISKEEAKKLAENFKRLDKNGDGKLSREELMEAYKSQMGYEAAVEEVEKIMQQVDSNNSGFIDYSEFLMASAQKDILLSKTNLDNAFKAFDADGSGKISATELKELFGTGNHGNEPMWDSLIKEVDQNGDGEIDLSEFKEMMMKLIAQQ</sequence>
<dbReference type="EC" id="2.7.11.1" evidence="5"/>
<keyword evidence="19" id="KW-0969">Cilium</keyword>
<keyword evidence="7" id="KW-1032">Host cell membrane</keyword>
<dbReference type="GO" id="GO:0020002">
    <property type="term" value="C:host cell plasma membrane"/>
    <property type="evidence" value="ECO:0007669"/>
    <property type="project" value="UniProtKB-SubCell"/>
</dbReference>
<organism evidence="32 33">
    <name type="scientific">Stentor coeruleus</name>
    <dbReference type="NCBI Taxonomy" id="5963"/>
    <lineage>
        <taxon>Eukaryota</taxon>
        <taxon>Sar</taxon>
        <taxon>Alveolata</taxon>
        <taxon>Ciliophora</taxon>
        <taxon>Postciliodesmatophora</taxon>
        <taxon>Heterotrichea</taxon>
        <taxon>Heterotrichida</taxon>
        <taxon>Stentoridae</taxon>
        <taxon>Stentor</taxon>
    </lineage>
</organism>
<keyword evidence="12" id="KW-0677">Repeat</keyword>
<keyword evidence="17" id="KW-0282">Flagellum</keyword>
<dbReference type="InterPro" id="IPR018247">
    <property type="entry name" value="EF_Hand_1_Ca_BS"/>
</dbReference>
<keyword evidence="9" id="KW-0808">Transferase</keyword>
<dbReference type="GO" id="GO:0004674">
    <property type="term" value="F:protein serine/threonine kinase activity"/>
    <property type="evidence" value="ECO:0007669"/>
    <property type="project" value="UniProtKB-KW"/>
</dbReference>
<evidence type="ECO:0000256" key="17">
    <source>
        <dbReference type="ARBA" id="ARBA00022846"/>
    </source>
</evidence>
<comment type="cofactor">
    <cofactor evidence="1">
        <name>Mg(2+)</name>
        <dbReference type="ChEBI" id="CHEBI:18420"/>
    </cofactor>
</comment>
<keyword evidence="10" id="KW-0519">Myristate</keyword>
<dbReference type="Gene3D" id="1.10.238.10">
    <property type="entry name" value="EF-hand"/>
    <property type="match status" value="2"/>
</dbReference>
<feature type="domain" description="EF-hand" evidence="31">
    <location>
        <begin position="443"/>
        <end position="478"/>
    </location>
</feature>
<evidence type="ECO:0000256" key="9">
    <source>
        <dbReference type="ARBA" id="ARBA00022679"/>
    </source>
</evidence>
<accession>A0A1R2CPC5</accession>
<dbReference type="PROSITE" id="PS00108">
    <property type="entry name" value="PROTEIN_KINASE_ST"/>
    <property type="match status" value="1"/>
</dbReference>
<dbReference type="GO" id="GO:0005524">
    <property type="term" value="F:ATP binding"/>
    <property type="evidence" value="ECO:0007669"/>
    <property type="project" value="UniProtKB-UniRule"/>
</dbReference>
<evidence type="ECO:0000256" key="22">
    <source>
        <dbReference type="ARBA" id="ARBA00023288"/>
    </source>
</evidence>
<dbReference type="PROSITE" id="PS00107">
    <property type="entry name" value="PROTEIN_KINASE_ATP"/>
    <property type="match status" value="1"/>
</dbReference>
<dbReference type="InterPro" id="IPR017441">
    <property type="entry name" value="Protein_kinase_ATP_BS"/>
</dbReference>
<feature type="binding site" evidence="28">
    <location>
        <position position="80"/>
    </location>
    <ligand>
        <name>ATP</name>
        <dbReference type="ChEBI" id="CHEBI:30616"/>
    </ligand>
</feature>
<dbReference type="FunFam" id="3.30.200.20:FF:000315">
    <property type="entry name" value="Calcium-dependent protein kinase 3"/>
    <property type="match status" value="1"/>
</dbReference>
<dbReference type="SUPFAM" id="SSF47473">
    <property type="entry name" value="EF-hand"/>
    <property type="match status" value="1"/>
</dbReference>
<evidence type="ECO:0000256" key="24">
    <source>
        <dbReference type="ARBA" id="ARBA00047899"/>
    </source>
</evidence>
<keyword evidence="22" id="KW-0449">Lipoprotein</keyword>
<evidence type="ECO:0000313" key="33">
    <source>
        <dbReference type="Proteomes" id="UP000187209"/>
    </source>
</evidence>
<dbReference type="SMART" id="SM00054">
    <property type="entry name" value="EFh"/>
    <property type="match status" value="4"/>
</dbReference>
<dbReference type="PROSITE" id="PS50222">
    <property type="entry name" value="EF_HAND_2"/>
    <property type="match status" value="4"/>
</dbReference>
<dbReference type="PROSITE" id="PS50011">
    <property type="entry name" value="PROTEIN_KINASE_DOM"/>
    <property type="match status" value="1"/>
</dbReference>
<dbReference type="SUPFAM" id="SSF56112">
    <property type="entry name" value="Protein kinase-like (PK-like)"/>
    <property type="match status" value="1"/>
</dbReference>
<evidence type="ECO:0000256" key="5">
    <source>
        <dbReference type="ARBA" id="ARBA00012513"/>
    </source>
</evidence>
<comment type="subcellular location">
    <subcellularLocation>
        <location evidence="3">Cell membrane</location>
        <topology evidence="3">Lipid-anchor</topology>
        <orientation evidence="3">Cytoplasmic side</orientation>
    </subcellularLocation>
    <subcellularLocation>
        <location evidence="2">Cell projection</location>
        <location evidence="2">Cilium</location>
        <location evidence="2">Flagellum</location>
    </subcellularLocation>
    <subcellularLocation>
        <location evidence="4">Host cell membrane</location>
        <topology evidence="4">Lipid-anchor</topology>
    </subcellularLocation>
    <subcellularLocation>
        <location evidence="26">Parasitophorous vacuole membrane</location>
        <topology evidence="26">Lipid-anchor</topology>
    </subcellularLocation>
</comment>
<dbReference type="InterPro" id="IPR008271">
    <property type="entry name" value="Ser/Thr_kinase_AS"/>
</dbReference>
<protein>
    <recommendedName>
        <fullName evidence="27">Calcium-dependent protein kinase 1</fullName>
        <ecNumber evidence="5">2.7.11.1</ecNumber>
    </recommendedName>
</protein>
<keyword evidence="6" id="KW-1003">Cell membrane</keyword>
<evidence type="ECO:0000256" key="12">
    <source>
        <dbReference type="ARBA" id="ARBA00022737"/>
    </source>
</evidence>
<keyword evidence="11" id="KW-0479">Metal-binding</keyword>
<dbReference type="AlphaFoldDB" id="A0A1R2CPC5"/>
<evidence type="ECO:0000256" key="3">
    <source>
        <dbReference type="ARBA" id="ARBA00004342"/>
    </source>
</evidence>
<comment type="catalytic activity">
    <reaction evidence="25">
        <text>L-seryl-[protein] + ATP = O-phospho-L-seryl-[protein] + ADP + H(+)</text>
        <dbReference type="Rhea" id="RHEA:17989"/>
        <dbReference type="Rhea" id="RHEA-COMP:9863"/>
        <dbReference type="Rhea" id="RHEA-COMP:11604"/>
        <dbReference type="ChEBI" id="CHEBI:15378"/>
        <dbReference type="ChEBI" id="CHEBI:29999"/>
        <dbReference type="ChEBI" id="CHEBI:30616"/>
        <dbReference type="ChEBI" id="CHEBI:83421"/>
        <dbReference type="ChEBI" id="CHEBI:456216"/>
        <dbReference type="EC" id="2.7.11.1"/>
    </reaction>
</comment>
<evidence type="ECO:0000256" key="13">
    <source>
        <dbReference type="ARBA" id="ARBA00022741"/>
    </source>
</evidence>
<evidence type="ECO:0000256" key="19">
    <source>
        <dbReference type="ARBA" id="ARBA00023069"/>
    </source>
</evidence>
<dbReference type="InterPro" id="IPR050205">
    <property type="entry name" value="CDPK_Ser/Thr_kinases"/>
</dbReference>
<dbReference type="Pfam" id="PF00069">
    <property type="entry name" value="Pkinase"/>
    <property type="match status" value="1"/>
</dbReference>
<reference evidence="32 33" key="1">
    <citation type="submission" date="2016-11" db="EMBL/GenBank/DDBJ databases">
        <title>The macronuclear genome of Stentor coeruleus: a giant cell with tiny introns.</title>
        <authorList>
            <person name="Slabodnick M."/>
            <person name="Ruby J.G."/>
            <person name="Reiff S.B."/>
            <person name="Swart E.C."/>
            <person name="Gosai S."/>
            <person name="Prabakaran S."/>
            <person name="Witkowska E."/>
            <person name="Larue G.E."/>
            <person name="Fisher S."/>
            <person name="Freeman R.M."/>
            <person name="Gunawardena J."/>
            <person name="Chu W."/>
            <person name="Stover N.A."/>
            <person name="Gregory B.D."/>
            <person name="Nowacki M."/>
            <person name="Derisi J."/>
            <person name="Roy S.W."/>
            <person name="Marshall W.F."/>
            <person name="Sood P."/>
        </authorList>
    </citation>
    <scope>NUCLEOTIDE SEQUENCE [LARGE SCALE GENOMIC DNA]</scope>
    <source>
        <strain evidence="32">WM001</strain>
    </source>
</reference>
<gene>
    <name evidence="32" type="ORF">SteCoe_6722</name>
</gene>
<dbReference type="Gene3D" id="3.30.200.20">
    <property type="entry name" value="Phosphorylase Kinase, domain 1"/>
    <property type="match status" value="1"/>
</dbReference>
<keyword evidence="16 28" id="KW-0067">ATP-binding</keyword>
<dbReference type="Pfam" id="PF13499">
    <property type="entry name" value="EF-hand_7"/>
    <property type="match status" value="2"/>
</dbReference>
<evidence type="ECO:0000256" key="25">
    <source>
        <dbReference type="ARBA" id="ARBA00048679"/>
    </source>
</evidence>
<dbReference type="Proteomes" id="UP000187209">
    <property type="component" value="Unassembled WGS sequence"/>
</dbReference>
<feature type="region of interest" description="Disordered" evidence="29">
    <location>
        <begin position="1"/>
        <end position="29"/>
    </location>
</feature>
<dbReference type="OrthoDB" id="1433at2759"/>
<evidence type="ECO:0000256" key="27">
    <source>
        <dbReference type="ARBA" id="ARBA00068067"/>
    </source>
</evidence>
<feature type="domain" description="EF-hand" evidence="31">
    <location>
        <begin position="370"/>
        <end position="405"/>
    </location>
</feature>
<dbReference type="CDD" id="cd05117">
    <property type="entry name" value="STKc_CAMK"/>
    <property type="match status" value="1"/>
</dbReference>
<evidence type="ECO:0000256" key="21">
    <source>
        <dbReference type="ARBA" id="ARBA00023273"/>
    </source>
</evidence>
<dbReference type="Gene3D" id="1.10.510.10">
    <property type="entry name" value="Transferase(Phosphotransferase) domain 1"/>
    <property type="match status" value="1"/>
</dbReference>